<reference evidence="1 2" key="1">
    <citation type="submission" date="2024-09" db="EMBL/GenBank/DDBJ databases">
        <title>Floridaenema gen nov. (Aerosakkonemataceae, Aerosakkonematales ord. nov., Cyanobacteria) from benthic tropical and subtropical fresh waters, with the description of four new species.</title>
        <authorList>
            <person name="Moretto J.A."/>
            <person name="Berthold D.E."/>
            <person name="Lefler F.W."/>
            <person name="Huang I.-S."/>
            <person name="Laughinghouse H. IV."/>
        </authorList>
    </citation>
    <scope>NUCLEOTIDE SEQUENCE [LARGE SCALE GENOMIC DNA]</scope>
    <source>
        <strain evidence="1 2">BLCC-F50</strain>
    </source>
</reference>
<name>A0ABV4XZK9_9CYAN</name>
<organism evidence="1 2">
    <name type="scientific">Floridaenema flaviceps BLCC-F50</name>
    <dbReference type="NCBI Taxonomy" id="3153642"/>
    <lineage>
        <taxon>Bacteria</taxon>
        <taxon>Bacillati</taxon>
        <taxon>Cyanobacteriota</taxon>
        <taxon>Cyanophyceae</taxon>
        <taxon>Oscillatoriophycideae</taxon>
        <taxon>Aerosakkonematales</taxon>
        <taxon>Aerosakkonemataceae</taxon>
        <taxon>Floridanema</taxon>
        <taxon>Floridanema flaviceps</taxon>
    </lineage>
</organism>
<keyword evidence="2" id="KW-1185">Reference proteome</keyword>
<dbReference type="Proteomes" id="UP001576784">
    <property type="component" value="Unassembled WGS sequence"/>
</dbReference>
<accession>A0ABV4XZK9</accession>
<sequence>MSHPKIFADFHNADAQGRLRLNCVGTIEDLSRQNIKLQNGQLLTLYSEELEADGVVQYSEEENLWVALIDWQVIREVEDIIPSNSGLSESGISLPIS</sequence>
<dbReference type="EMBL" id="JBHFNR010000202">
    <property type="protein sequence ID" value="MFB2896492.1"/>
    <property type="molecule type" value="Genomic_DNA"/>
</dbReference>
<evidence type="ECO:0000313" key="1">
    <source>
        <dbReference type="EMBL" id="MFB2896492.1"/>
    </source>
</evidence>
<protein>
    <submittedName>
        <fullName evidence="1">Uncharacterized protein</fullName>
    </submittedName>
</protein>
<dbReference type="RefSeq" id="WP_413266120.1">
    <property type="nucleotide sequence ID" value="NZ_JBHFNR010000202.1"/>
</dbReference>
<evidence type="ECO:0000313" key="2">
    <source>
        <dbReference type="Proteomes" id="UP001576784"/>
    </source>
</evidence>
<proteinExistence type="predicted"/>
<gene>
    <name evidence="1" type="ORF">ACE1CI_26570</name>
</gene>
<comment type="caution">
    <text evidence="1">The sequence shown here is derived from an EMBL/GenBank/DDBJ whole genome shotgun (WGS) entry which is preliminary data.</text>
</comment>